<proteinExistence type="predicted"/>
<accession>A0A4V3DX28</accession>
<keyword evidence="2" id="KW-1185">Reference proteome</keyword>
<dbReference type="AlphaFoldDB" id="A0A4V3DX28"/>
<reference evidence="1 2" key="1">
    <citation type="submission" date="2019-03" db="EMBL/GenBank/DDBJ databases">
        <title>Genomic Encyclopedia of Type Strains, Phase IV (KMG-IV): sequencing the most valuable type-strain genomes for metagenomic binning, comparative biology and taxonomic classification.</title>
        <authorList>
            <person name="Goeker M."/>
        </authorList>
    </citation>
    <scope>NUCLEOTIDE SEQUENCE [LARGE SCALE GENOMIC DNA]</scope>
    <source>
        <strain evidence="1 2">DSM 25903</strain>
    </source>
</reference>
<evidence type="ECO:0000313" key="1">
    <source>
        <dbReference type="EMBL" id="TDR87089.1"/>
    </source>
</evidence>
<sequence>MRGFTGLRLLRQGAILLAVMVLTAGSMVPAAARDLSGLERSALARTVSRFDDAMRRKSIPTIIDIVPPRIVAHIAAQHGIDPGTLRRSMIEQTRAALNPSVLRAFRMDLARARYGATPSGAPYALIPTATTVRSGGRDIESRSNTLAMMDGGRWYLLDLNQPSRVAIFTQVYPEFRGVPLGGQGI</sequence>
<evidence type="ECO:0000313" key="2">
    <source>
        <dbReference type="Proteomes" id="UP000295122"/>
    </source>
</evidence>
<organism evidence="1 2">
    <name type="scientific">Enterovirga rhinocerotis</name>
    <dbReference type="NCBI Taxonomy" id="1339210"/>
    <lineage>
        <taxon>Bacteria</taxon>
        <taxon>Pseudomonadati</taxon>
        <taxon>Pseudomonadota</taxon>
        <taxon>Alphaproteobacteria</taxon>
        <taxon>Hyphomicrobiales</taxon>
        <taxon>Methylobacteriaceae</taxon>
        <taxon>Enterovirga</taxon>
    </lineage>
</organism>
<gene>
    <name evidence="1" type="ORF">EV668_4168</name>
</gene>
<dbReference type="Proteomes" id="UP000295122">
    <property type="component" value="Unassembled WGS sequence"/>
</dbReference>
<protein>
    <submittedName>
        <fullName evidence="1">Uncharacterized protein</fullName>
    </submittedName>
</protein>
<comment type="caution">
    <text evidence="1">The sequence shown here is derived from an EMBL/GenBank/DDBJ whole genome shotgun (WGS) entry which is preliminary data.</text>
</comment>
<dbReference type="OrthoDB" id="7863114at2"/>
<dbReference type="EMBL" id="SNZR01000016">
    <property type="protein sequence ID" value="TDR87089.1"/>
    <property type="molecule type" value="Genomic_DNA"/>
</dbReference>
<dbReference type="RefSeq" id="WP_133773709.1">
    <property type="nucleotide sequence ID" value="NZ_SNZR01000016.1"/>
</dbReference>
<name>A0A4V3DX28_9HYPH</name>